<evidence type="ECO:0000313" key="2">
    <source>
        <dbReference type="Proteomes" id="UP000019226"/>
    </source>
</evidence>
<dbReference type="EMBL" id="CP004350">
    <property type="protein sequence ID" value="AHI20618.1"/>
    <property type="molecule type" value="Genomic_DNA"/>
</dbReference>
<dbReference type="Proteomes" id="UP000019226">
    <property type="component" value="Chromosome"/>
</dbReference>
<reference evidence="2" key="1">
    <citation type="submission" date="2013-02" db="EMBL/GenBank/DDBJ databases">
        <title>The complete genome sequence of Corynebacterium casei LMG S-19264 (=DSM 44701).</title>
        <authorList>
            <person name="Ruckert C."/>
            <person name="Albersmeier A."/>
            <person name="Kalinowski J."/>
        </authorList>
    </citation>
    <scope>NUCLEOTIDE SEQUENCE [LARGE SCALE GENOMIC DNA]</scope>
    <source>
        <strain evidence="2">LMG S-19264</strain>
    </source>
</reference>
<sequence>MALQLVANASLEVFGVCVFKMDEWRRAQGGDNRVEFAGFLKEVLDGLCIGDVNARRGISEGRNDIVARR</sequence>
<evidence type="ECO:0000313" key="1">
    <source>
        <dbReference type="EMBL" id="AHI20618.1"/>
    </source>
</evidence>
<accession>A0ABM5PRP5</accession>
<proteinExistence type="predicted"/>
<organism evidence="1 2">
    <name type="scientific">Corynebacterium casei LMG S-19264</name>
    <dbReference type="NCBI Taxonomy" id="1285583"/>
    <lineage>
        <taxon>Bacteria</taxon>
        <taxon>Bacillati</taxon>
        <taxon>Actinomycetota</taxon>
        <taxon>Actinomycetes</taxon>
        <taxon>Mycobacteriales</taxon>
        <taxon>Corynebacteriaceae</taxon>
        <taxon>Corynebacterium</taxon>
    </lineage>
</organism>
<name>A0ABM5PRP5_9CORY</name>
<protein>
    <submittedName>
        <fullName evidence="1">Uncharacterized protein</fullName>
    </submittedName>
</protein>
<gene>
    <name evidence="1" type="ORF">CCASEI_10315</name>
</gene>
<keyword evidence="2" id="KW-1185">Reference proteome</keyword>